<dbReference type="RefSeq" id="WP_179643540.1">
    <property type="nucleotide sequence ID" value="NZ_BAAAYY010000015.1"/>
</dbReference>
<dbReference type="AlphaFoldDB" id="A0A852TVA9"/>
<dbReference type="Proteomes" id="UP000589036">
    <property type="component" value="Unassembled WGS sequence"/>
</dbReference>
<evidence type="ECO:0000313" key="2">
    <source>
        <dbReference type="EMBL" id="NYE47631.1"/>
    </source>
</evidence>
<feature type="compositionally biased region" description="Low complexity" evidence="1">
    <location>
        <begin position="58"/>
        <end position="68"/>
    </location>
</feature>
<gene>
    <name evidence="2" type="ORF">HDA32_002751</name>
</gene>
<dbReference type="EMBL" id="JACCCC010000001">
    <property type="protein sequence ID" value="NYE47631.1"/>
    <property type="molecule type" value="Genomic_DNA"/>
</dbReference>
<reference evidence="2 3" key="1">
    <citation type="submission" date="2020-07" db="EMBL/GenBank/DDBJ databases">
        <title>Sequencing the genomes of 1000 actinobacteria strains.</title>
        <authorList>
            <person name="Klenk H.-P."/>
        </authorList>
    </citation>
    <scope>NUCLEOTIDE SEQUENCE [LARGE SCALE GENOMIC DNA]</scope>
    <source>
        <strain evidence="2 3">CXB654</strain>
    </source>
</reference>
<sequence length="105" mass="11029">MLQITGEQQSLIMSTKAGIKDVGAGSSTPGMLECGGGPDADPDTDSDADHQHGQDNHVAAPAAAVQPQDRTDRIATRTRERYAAIRALLAEGVGIATRNMQVRCD</sequence>
<keyword evidence="3" id="KW-1185">Reference proteome</keyword>
<comment type="caution">
    <text evidence="2">The sequence shown here is derived from an EMBL/GenBank/DDBJ whole genome shotgun (WGS) entry which is preliminary data.</text>
</comment>
<accession>A0A852TVA9</accession>
<feature type="region of interest" description="Disordered" evidence="1">
    <location>
        <begin position="20"/>
        <end position="72"/>
    </location>
</feature>
<proteinExistence type="predicted"/>
<organism evidence="2 3">
    <name type="scientific">Spinactinospora alkalitolerans</name>
    <dbReference type="NCBI Taxonomy" id="687207"/>
    <lineage>
        <taxon>Bacteria</taxon>
        <taxon>Bacillati</taxon>
        <taxon>Actinomycetota</taxon>
        <taxon>Actinomycetes</taxon>
        <taxon>Streptosporangiales</taxon>
        <taxon>Nocardiopsidaceae</taxon>
        <taxon>Spinactinospora</taxon>
    </lineage>
</organism>
<evidence type="ECO:0000313" key="3">
    <source>
        <dbReference type="Proteomes" id="UP000589036"/>
    </source>
</evidence>
<protein>
    <submittedName>
        <fullName evidence="2">Uncharacterized protein</fullName>
    </submittedName>
</protein>
<evidence type="ECO:0000256" key="1">
    <source>
        <dbReference type="SAM" id="MobiDB-lite"/>
    </source>
</evidence>
<name>A0A852TVA9_9ACTN</name>